<organism evidence="2 3">
    <name type="scientific">Methylobacterium gregans</name>
    <dbReference type="NCBI Taxonomy" id="374424"/>
    <lineage>
        <taxon>Bacteria</taxon>
        <taxon>Pseudomonadati</taxon>
        <taxon>Pseudomonadota</taxon>
        <taxon>Alphaproteobacteria</taxon>
        <taxon>Hyphomicrobiales</taxon>
        <taxon>Methylobacteriaceae</taxon>
        <taxon>Methylobacterium</taxon>
    </lineage>
</organism>
<feature type="region of interest" description="Disordered" evidence="1">
    <location>
        <begin position="842"/>
        <end position="873"/>
    </location>
</feature>
<accession>A0AA37MHH6</accession>
<reference evidence="2" key="2">
    <citation type="submission" date="2021-08" db="EMBL/GenBank/DDBJ databases">
        <authorList>
            <person name="Tani A."/>
            <person name="Ola A."/>
            <person name="Ogura Y."/>
            <person name="Katsura K."/>
            <person name="Hayashi T."/>
        </authorList>
    </citation>
    <scope>NUCLEOTIDE SEQUENCE</scope>
    <source>
        <strain evidence="2">NBRC 103626</strain>
    </source>
</reference>
<evidence type="ECO:0000313" key="2">
    <source>
        <dbReference type="EMBL" id="GJD81888.1"/>
    </source>
</evidence>
<dbReference type="AlphaFoldDB" id="A0AA37MHH6"/>
<gene>
    <name evidence="2" type="ORF">NBEOAGPD_5144</name>
</gene>
<comment type="caution">
    <text evidence="2">The sequence shown here is derived from an EMBL/GenBank/DDBJ whole genome shotgun (WGS) entry which is preliminary data.</text>
</comment>
<evidence type="ECO:0000256" key="1">
    <source>
        <dbReference type="SAM" id="MobiDB-lite"/>
    </source>
</evidence>
<dbReference type="Proteomes" id="UP001055108">
    <property type="component" value="Unassembled WGS sequence"/>
</dbReference>
<keyword evidence="3" id="KW-1185">Reference proteome</keyword>
<proteinExistence type="predicted"/>
<feature type="compositionally biased region" description="Polar residues" evidence="1">
    <location>
        <begin position="842"/>
        <end position="856"/>
    </location>
</feature>
<dbReference type="PANTHER" id="PTHR43179">
    <property type="entry name" value="RHAMNOSYLTRANSFERASE WBBL"/>
    <property type="match status" value="1"/>
</dbReference>
<evidence type="ECO:0000313" key="3">
    <source>
        <dbReference type="Proteomes" id="UP001055108"/>
    </source>
</evidence>
<name>A0AA37MHH6_9HYPH</name>
<protein>
    <recommendedName>
        <fullName evidence="4">Glycosyl transferase family 2</fullName>
    </recommendedName>
</protein>
<dbReference type="Gene3D" id="3.90.550.10">
    <property type="entry name" value="Spore Coat Polysaccharide Biosynthesis Protein SpsA, Chain A"/>
    <property type="match status" value="1"/>
</dbReference>
<evidence type="ECO:0008006" key="4">
    <source>
        <dbReference type="Google" id="ProtNLM"/>
    </source>
</evidence>
<sequence length="873" mass="96202">MNPVLHLTRDDVRNFYTLCLGRPVESEGAAEGRRHQTALECASSLLLSVEFESEILRPVLNGRALKHAGISDRTFRKIRAWAAQHGPAVFGQVVEDPAEWHKKWHSLLRGLVTSEPLRADFAARYAEHEAFSEALAEAAAHNEAIVAAVEEINSGRCRGFFVDVTDRSRRSVLQLRINGKTVTGVPVLEFRKELQEKYGGSGHDGFDIRFDDIPEVFGLSGGTVDLVEPRTGFVLLQKHHVTFSNAAAAEQNDRTIETLRGYRSYVDGLIDALDGNRPQSVTSVGGYGRNRIFVRPPAPPRASSRVVVVIDARGAAEQIEVPSVDLPETLAALRVQTHPPAAIYLLQDTGQLGDRFGTEWDGVTRFDSVTSLRDALEGQADLVVHLRPDECLEPDAIAWLAYGAERPGAWVTYADSEVERARTLSGTTLHPIFRSALDIDLLLTSDTYDTPLCLPSSSFDTADFSVEVDFRRSVLLDTLERHGRCAFRHVPLVLSRSPAAGRDPDAAERARATVQGYLDRLRPGAVLEPHMDAVAPPLASRSRVRWPVRARRPISLIVPTRDSIDMVLALVASLKECTRYLSLLRVHVISNNSVAPQTERALDILGADEIVRISTFDGPFNWAGINDAAIRSGDCAEIAVCLNNDMICQTQGWDELLRGQLARPEVDIVGGRLLYANGMLQHAGVAMVGGWMHEAMGDAPGHGLYDDRTRVAHECAAVTGAFMAFDRQFYLASGGFDAATFPITHNDVDFCLRAEGRGARILYDPEQVWTHFESVTRGLDSLDTAKIEMLHESHQALLDRLPRPDYLDLAVNPHFVRDTRPFTAVAWPRRDTVLSWIDQQRTRNAAPPVTSTSVATSERAANEGAAQTRAETV</sequence>
<dbReference type="PANTHER" id="PTHR43179:SF7">
    <property type="entry name" value="RHAMNOSYLTRANSFERASE WBBL"/>
    <property type="match status" value="1"/>
</dbReference>
<dbReference type="SUPFAM" id="SSF53448">
    <property type="entry name" value="Nucleotide-diphospho-sugar transferases"/>
    <property type="match status" value="1"/>
</dbReference>
<reference evidence="2" key="1">
    <citation type="journal article" date="2016" name="Front. Microbiol.">
        <title>Genome Sequence of the Piezophilic, Mesophilic Sulfate-Reducing Bacterium Desulfovibrio indicus J2T.</title>
        <authorList>
            <person name="Cao J."/>
            <person name="Maignien L."/>
            <person name="Shao Z."/>
            <person name="Alain K."/>
            <person name="Jebbar M."/>
        </authorList>
    </citation>
    <scope>NUCLEOTIDE SEQUENCE</scope>
    <source>
        <strain evidence="2">NBRC 103626</strain>
    </source>
</reference>
<dbReference type="EMBL" id="BPQM01000171">
    <property type="protein sequence ID" value="GJD81888.1"/>
    <property type="molecule type" value="Genomic_DNA"/>
</dbReference>
<dbReference type="InterPro" id="IPR029044">
    <property type="entry name" value="Nucleotide-diphossugar_trans"/>
</dbReference>
<dbReference type="RefSeq" id="WP_238307111.1">
    <property type="nucleotide sequence ID" value="NZ_BPQM01000171.1"/>
</dbReference>